<proteinExistence type="predicted"/>
<protein>
    <submittedName>
        <fullName evidence="3">MULE transposase domain-containing protein</fullName>
    </submittedName>
</protein>
<evidence type="ECO:0000313" key="3">
    <source>
        <dbReference type="WBParaSite" id="jg24177"/>
    </source>
</evidence>
<dbReference type="WBParaSite" id="jg24177">
    <property type="protein sequence ID" value="jg24177"/>
    <property type="gene ID" value="jg24177"/>
</dbReference>
<feature type="region of interest" description="Disordered" evidence="1">
    <location>
        <begin position="186"/>
        <end position="205"/>
    </location>
</feature>
<dbReference type="Proteomes" id="UP000887574">
    <property type="component" value="Unplaced"/>
</dbReference>
<evidence type="ECO:0000256" key="1">
    <source>
        <dbReference type="SAM" id="MobiDB-lite"/>
    </source>
</evidence>
<evidence type="ECO:0000313" key="2">
    <source>
        <dbReference type="Proteomes" id="UP000887574"/>
    </source>
</evidence>
<organism evidence="2 3">
    <name type="scientific">Ditylenchus dipsaci</name>
    <dbReference type="NCBI Taxonomy" id="166011"/>
    <lineage>
        <taxon>Eukaryota</taxon>
        <taxon>Metazoa</taxon>
        <taxon>Ecdysozoa</taxon>
        <taxon>Nematoda</taxon>
        <taxon>Chromadorea</taxon>
        <taxon>Rhabditida</taxon>
        <taxon>Tylenchina</taxon>
        <taxon>Tylenchomorpha</taxon>
        <taxon>Sphaerularioidea</taxon>
        <taxon>Anguinidae</taxon>
        <taxon>Anguininae</taxon>
        <taxon>Ditylenchus</taxon>
    </lineage>
</organism>
<reference evidence="3" key="1">
    <citation type="submission" date="2022-11" db="UniProtKB">
        <authorList>
            <consortium name="WormBaseParasite"/>
        </authorList>
    </citation>
    <scope>IDENTIFICATION</scope>
</reference>
<sequence length="337" mass="38882">MMNQEKGTYRKLWREVAGSINNKNIKVERAHFDCECGAFNTFKHQFPDVKILMCTFHVKQAINKKIQKLGLSVSYRDDYDLQDIVRMLGAIQLAPTQVYNLAIQIIQNRTAEKFGEYEETSAKVETLIRYFREQWMELGEFFSLHGMVRPKTTNTAESYHGKQRHHFRKHCKLGEFILDNAEEENAGDVHHNRQPPRQQSKQSAVNAEKISIAQSEFDSFFACDVSLAEIQDKLAEFLIQVGHQMGYNGNAYWELDENCGDSEKTSNAEPELSVCIFDQVVESGEVSFAKQKFHPPTIFVQIEEMGIVCQGTTRTRNSSYKQRNEQDRDQETSIQLS</sequence>
<name>A0A915DY42_9BILA</name>
<keyword evidence="2" id="KW-1185">Reference proteome</keyword>
<feature type="compositionally biased region" description="Polar residues" evidence="1">
    <location>
        <begin position="195"/>
        <end position="205"/>
    </location>
</feature>
<dbReference type="AlphaFoldDB" id="A0A915DY42"/>
<feature type="region of interest" description="Disordered" evidence="1">
    <location>
        <begin position="316"/>
        <end position="337"/>
    </location>
</feature>
<accession>A0A915DY42</accession>
<feature type="compositionally biased region" description="Basic and acidic residues" evidence="1">
    <location>
        <begin position="322"/>
        <end position="331"/>
    </location>
</feature>